<proteinExistence type="predicted"/>
<accession>A0A935UFH2</accession>
<dbReference type="AlphaFoldDB" id="A0A935UFH2"/>
<evidence type="ECO:0008006" key="3">
    <source>
        <dbReference type="Google" id="ProtNLM"/>
    </source>
</evidence>
<evidence type="ECO:0000313" key="1">
    <source>
        <dbReference type="EMBL" id="MBK7674632.1"/>
    </source>
</evidence>
<reference evidence="1 2" key="1">
    <citation type="submission" date="2020-10" db="EMBL/GenBank/DDBJ databases">
        <title>Connecting structure to function with the recovery of over 1000 high-quality activated sludge metagenome-assembled genomes encoding full-length rRNA genes using long-read sequencing.</title>
        <authorList>
            <person name="Singleton C.M."/>
            <person name="Petriglieri F."/>
            <person name="Kristensen J.M."/>
            <person name="Kirkegaard R.H."/>
            <person name="Michaelsen T.Y."/>
            <person name="Andersen M.H."/>
            <person name="Karst S.M."/>
            <person name="Dueholm M.S."/>
            <person name="Nielsen P.H."/>
            <person name="Albertsen M."/>
        </authorList>
    </citation>
    <scope>NUCLEOTIDE SEQUENCE [LARGE SCALE GENOMIC DNA]</scope>
    <source>
        <strain evidence="1">EsbW_18-Q3-R4-48_BATAC.285</strain>
    </source>
</reference>
<gene>
    <name evidence="1" type="ORF">IPJ27_07590</name>
</gene>
<organism evidence="1 2">
    <name type="scientific">Candidatus Accumulibacter proximus</name>
    <dbReference type="NCBI Taxonomy" id="2954385"/>
    <lineage>
        <taxon>Bacteria</taxon>
        <taxon>Pseudomonadati</taxon>
        <taxon>Pseudomonadota</taxon>
        <taxon>Betaproteobacteria</taxon>
        <taxon>Candidatus Accumulibacter</taxon>
    </lineage>
</organism>
<protein>
    <recommendedName>
        <fullName evidence="3">PilZ domain-containing protein</fullName>
    </recommendedName>
</protein>
<comment type="caution">
    <text evidence="1">The sequence shown here is derived from an EMBL/GenBank/DDBJ whole genome shotgun (WGS) entry which is preliminary data.</text>
</comment>
<name>A0A935UFH2_9PROT</name>
<dbReference type="Proteomes" id="UP000697998">
    <property type="component" value="Unassembled WGS sequence"/>
</dbReference>
<sequence length="507" mass="57095">MRLKLFPQRPDHPLADSKELKRILAEILVDRPVNAIEELTGWYQSLKHAENFRLDNYLDVIRQLDDAAQPHLLRLERDYLYSPQLSALEEQRLWTESYNYWGEVAALYGLCVQRANLDPKSKGTDRFKESLPLVMARVQVALGTQVRWLAYRYAPVGEDLWSKLGETYMAAEAASQAQKSVQLYPSRRGLTSVAQQYVHTLVFFTSSMDSLLPRQIDLADRLVAHFSPGFVFSRDHRPASVYWVDAAGGLAPTRLARRPGMSRPGLRFFSPGTALTALTELIHLVERGEVPPDLNFGGEYPPRVLLPVLQHLRVYWALRPPQRRYQRHPVKTRMVVVHGFDSSHAVFAGAAGNLTEEAGVQHWLVQNVSLGGFRACVDDSKGHQVTLGSLFSMQPEGGDNWLLGVARRYNRLARGHAVVGVQVLSRRAKSVELQPRRSGFSTAVPGIHLRDGGEPDLVRIVLPQGSFNVRESLDFNLDGRHCVLIPVELEESGVDYEIARFREQSPG</sequence>
<dbReference type="EMBL" id="JADJMH010000005">
    <property type="protein sequence ID" value="MBK7674632.1"/>
    <property type="molecule type" value="Genomic_DNA"/>
</dbReference>
<evidence type="ECO:0000313" key="2">
    <source>
        <dbReference type="Proteomes" id="UP000697998"/>
    </source>
</evidence>